<sequence length="264" mass="28572">TSVSACEEFEQALREVEISLVGAKIRELAKNKWKPSGRDGSEMSDVMEVGLGMKQSYELIGLHIITASAAGESRSEEGLARALALGSVSYRYSGEERHREWGELGEQQIGFIEVETCLFYDLFGSDLRAEGRGRGQVAALNMGQAKGACNLGMPTQCRNMYHRGIPDGLRFRGIWAAYVMNSARVSRGPPGHMSPGGSYISLIDGQLSSPPPSPLPSSASLGKHDMDLFSFIFSNIALEAGVAEAEVEQPTSGQAEDQQNIAYY</sequence>
<accession>A0ACA9PC35</accession>
<keyword evidence="2" id="KW-1185">Reference proteome</keyword>
<feature type="non-terminal residue" evidence="1">
    <location>
        <position position="1"/>
    </location>
</feature>
<evidence type="ECO:0000313" key="2">
    <source>
        <dbReference type="Proteomes" id="UP000789525"/>
    </source>
</evidence>
<evidence type="ECO:0000313" key="1">
    <source>
        <dbReference type="EMBL" id="CAG8697706.1"/>
    </source>
</evidence>
<dbReference type="Proteomes" id="UP000789525">
    <property type="component" value="Unassembled WGS sequence"/>
</dbReference>
<dbReference type="EMBL" id="CAJVPT010031440">
    <property type="protein sequence ID" value="CAG8697706.1"/>
    <property type="molecule type" value="Genomic_DNA"/>
</dbReference>
<proteinExistence type="predicted"/>
<feature type="non-terminal residue" evidence="1">
    <location>
        <position position="264"/>
    </location>
</feature>
<gene>
    <name evidence="1" type="ORF">ACOLOM_LOCUS10096</name>
</gene>
<comment type="caution">
    <text evidence="1">The sequence shown here is derived from an EMBL/GenBank/DDBJ whole genome shotgun (WGS) entry which is preliminary data.</text>
</comment>
<protein>
    <submittedName>
        <fullName evidence="1">15795_t:CDS:1</fullName>
    </submittedName>
</protein>
<organism evidence="1 2">
    <name type="scientific">Acaulospora colombiana</name>
    <dbReference type="NCBI Taxonomy" id="27376"/>
    <lineage>
        <taxon>Eukaryota</taxon>
        <taxon>Fungi</taxon>
        <taxon>Fungi incertae sedis</taxon>
        <taxon>Mucoromycota</taxon>
        <taxon>Glomeromycotina</taxon>
        <taxon>Glomeromycetes</taxon>
        <taxon>Diversisporales</taxon>
        <taxon>Acaulosporaceae</taxon>
        <taxon>Acaulospora</taxon>
    </lineage>
</organism>
<reference evidence="1" key="1">
    <citation type="submission" date="2021-06" db="EMBL/GenBank/DDBJ databases">
        <authorList>
            <person name="Kallberg Y."/>
            <person name="Tangrot J."/>
            <person name="Rosling A."/>
        </authorList>
    </citation>
    <scope>NUCLEOTIDE SEQUENCE</scope>
    <source>
        <strain evidence="1">CL356</strain>
    </source>
</reference>
<name>A0ACA9PC35_9GLOM</name>